<sequence length="270" mass="32948">MRNHFKKHHRYEDWLNRFKTLRHTCKPLRNFKPVFPSFIAPKEFNRWIENPIFDWFQRQKNLITLDEMWKKLQCHLYEREWKKDQYSYVIPTDSQNNRELSREKIVEELVAFFSSCKENKMKETKKVEDNVMIRKDKNSGTENKAIQVDADDIDKYEGPKSLIKWLVNVVLHKIMFTAISLKDVCRQPNLKWHTDDELDIQLKKIFPLASLFWPPFEGEEPQERPEMFRKVLNRMARNYTKSQNLRRHIRVSYYTGCEPKISTYWNELLR</sequence>
<accession>A0A8X6IWJ0</accession>
<name>A0A8X6IWJ0_9ARAC</name>
<gene>
    <name evidence="1" type="ORF">TNIN_20681</name>
</gene>
<evidence type="ECO:0000313" key="1">
    <source>
        <dbReference type="EMBL" id="GFS63798.1"/>
    </source>
</evidence>
<keyword evidence="2" id="KW-1185">Reference proteome</keyword>
<dbReference type="AlphaFoldDB" id="A0A8X6IWJ0"/>
<organism evidence="1 2">
    <name type="scientific">Trichonephila inaurata madagascariensis</name>
    <dbReference type="NCBI Taxonomy" id="2747483"/>
    <lineage>
        <taxon>Eukaryota</taxon>
        <taxon>Metazoa</taxon>
        <taxon>Ecdysozoa</taxon>
        <taxon>Arthropoda</taxon>
        <taxon>Chelicerata</taxon>
        <taxon>Arachnida</taxon>
        <taxon>Araneae</taxon>
        <taxon>Araneomorphae</taxon>
        <taxon>Entelegynae</taxon>
        <taxon>Araneoidea</taxon>
        <taxon>Nephilidae</taxon>
        <taxon>Trichonephila</taxon>
        <taxon>Trichonephila inaurata</taxon>
    </lineage>
</organism>
<comment type="caution">
    <text evidence="1">The sequence shown here is derived from an EMBL/GenBank/DDBJ whole genome shotgun (WGS) entry which is preliminary data.</text>
</comment>
<protein>
    <submittedName>
        <fullName evidence="1">Uncharacterized protein</fullName>
    </submittedName>
</protein>
<reference evidence="1" key="1">
    <citation type="submission" date="2020-08" db="EMBL/GenBank/DDBJ databases">
        <title>Multicomponent nature underlies the extraordinary mechanical properties of spider dragline silk.</title>
        <authorList>
            <person name="Kono N."/>
            <person name="Nakamura H."/>
            <person name="Mori M."/>
            <person name="Yoshida Y."/>
            <person name="Ohtoshi R."/>
            <person name="Malay A.D."/>
            <person name="Moran D.A.P."/>
            <person name="Tomita M."/>
            <person name="Numata K."/>
            <person name="Arakawa K."/>
        </authorList>
    </citation>
    <scope>NUCLEOTIDE SEQUENCE</scope>
</reference>
<dbReference type="EMBL" id="BMAV01027954">
    <property type="protein sequence ID" value="GFS63798.1"/>
    <property type="molecule type" value="Genomic_DNA"/>
</dbReference>
<dbReference type="Proteomes" id="UP000886998">
    <property type="component" value="Unassembled WGS sequence"/>
</dbReference>
<evidence type="ECO:0000313" key="2">
    <source>
        <dbReference type="Proteomes" id="UP000886998"/>
    </source>
</evidence>
<proteinExistence type="predicted"/>